<name>A0A250JA91_9BACT</name>
<dbReference type="AlphaFoldDB" id="A0A250JA91"/>
<accession>A0A250JA91</accession>
<gene>
    <name evidence="2" type="ORF">CYFUS_005927</name>
</gene>
<sequence>MAESSLVLELQSLAQTSKTDIPELLRRAKVVAVKLRLPDLTAWLEHELNGYPDNQELPRYRKAPCELRMRNPFRGLMPVVWGPKSKDLAEHFSTINIRQSIGTLDSLLSRIDKSGHLESHLTPQETGILIEISDDFRLMPAVRVIYPSAIDGIFDSVRNRILEWALNLETQGVLGKGMTFTTDEKRIASTIHVTNYGQYVQGDQASVAISHASPGANVTSASGGAAVEQRLNTAVSRAEQDNAGLADALRQIAGALATNQHLPALKKEEASEQLAFIAEQCAAPAEQRQPHSVIKPMLLTLRETLGLSADLLQVWGTFGPVICAALSVNGVV</sequence>
<organism evidence="2 3">
    <name type="scientific">Cystobacter fuscus</name>
    <dbReference type="NCBI Taxonomy" id="43"/>
    <lineage>
        <taxon>Bacteria</taxon>
        <taxon>Pseudomonadati</taxon>
        <taxon>Myxococcota</taxon>
        <taxon>Myxococcia</taxon>
        <taxon>Myxococcales</taxon>
        <taxon>Cystobacterineae</taxon>
        <taxon>Archangiaceae</taxon>
        <taxon>Cystobacter</taxon>
    </lineage>
</organism>
<protein>
    <recommendedName>
        <fullName evidence="1">AbiTii domain-containing protein</fullName>
    </recommendedName>
</protein>
<evidence type="ECO:0000313" key="3">
    <source>
        <dbReference type="Proteomes" id="UP000217257"/>
    </source>
</evidence>
<evidence type="ECO:0000313" key="2">
    <source>
        <dbReference type="EMBL" id="ATB40478.1"/>
    </source>
</evidence>
<dbReference type="RefSeq" id="WP_157758749.1">
    <property type="nucleotide sequence ID" value="NZ_CP022098.1"/>
</dbReference>
<dbReference type="Proteomes" id="UP000217257">
    <property type="component" value="Chromosome"/>
</dbReference>
<evidence type="ECO:0000259" key="1">
    <source>
        <dbReference type="Pfam" id="PF18864"/>
    </source>
</evidence>
<dbReference type="KEGG" id="cfus:CYFUS_005927"/>
<feature type="domain" description="AbiTii" evidence="1">
    <location>
        <begin position="5"/>
        <end position="192"/>
    </location>
</feature>
<proteinExistence type="predicted"/>
<reference evidence="2 3" key="1">
    <citation type="submission" date="2017-06" db="EMBL/GenBank/DDBJ databases">
        <title>Sequencing and comparative analysis of myxobacterial genomes.</title>
        <authorList>
            <person name="Rupp O."/>
            <person name="Goesmann A."/>
            <person name="Sogaard-Andersen L."/>
        </authorList>
    </citation>
    <scope>NUCLEOTIDE SEQUENCE [LARGE SCALE GENOMIC DNA]</scope>
    <source>
        <strain evidence="2 3">DSM 52655</strain>
    </source>
</reference>
<dbReference type="EMBL" id="CP022098">
    <property type="protein sequence ID" value="ATB40478.1"/>
    <property type="molecule type" value="Genomic_DNA"/>
</dbReference>
<dbReference type="Pfam" id="PF18864">
    <property type="entry name" value="AbiTii"/>
    <property type="match status" value="1"/>
</dbReference>
<dbReference type="InterPro" id="IPR041304">
    <property type="entry name" value="AbiTii"/>
</dbReference>